<dbReference type="InterPro" id="IPR039005">
    <property type="entry name" value="CSPG_rpt"/>
</dbReference>
<comment type="caution">
    <text evidence="8">The sequence shown here is derived from an EMBL/GenBank/DDBJ whole genome shotgun (WGS) entry which is preliminary data.</text>
</comment>
<evidence type="ECO:0000313" key="8">
    <source>
        <dbReference type="EMBL" id="KAJ8395844.1"/>
    </source>
</evidence>
<reference evidence="8" key="1">
    <citation type="journal article" date="2023" name="Science">
        <title>Genome structures resolve the early diversification of teleost fishes.</title>
        <authorList>
            <person name="Parey E."/>
            <person name="Louis A."/>
            <person name="Montfort J."/>
            <person name="Bouchez O."/>
            <person name="Roques C."/>
            <person name="Iampietro C."/>
            <person name="Lluch J."/>
            <person name="Castinel A."/>
            <person name="Donnadieu C."/>
            <person name="Desvignes T."/>
            <person name="Floi Bucao C."/>
            <person name="Jouanno E."/>
            <person name="Wen M."/>
            <person name="Mejri S."/>
            <person name="Dirks R."/>
            <person name="Jansen H."/>
            <person name="Henkel C."/>
            <person name="Chen W.J."/>
            <person name="Zahm M."/>
            <person name="Cabau C."/>
            <person name="Klopp C."/>
            <person name="Thompson A.W."/>
            <person name="Robinson-Rechavi M."/>
            <person name="Braasch I."/>
            <person name="Lecointre G."/>
            <person name="Bobe J."/>
            <person name="Postlethwait J.H."/>
            <person name="Berthelot C."/>
            <person name="Roest Crollius H."/>
            <person name="Guiguen Y."/>
        </authorList>
    </citation>
    <scope>NUCLEOTIDE SEQUENCE</scope>
    <source>
        <strain evidence="8">NC1722</strain>
    </source>
</reference>
<dbReference type="Proteomes" id="UP001221898">
    <property type="component" value="Unassembled WGS sequence"/>
</dbReference>
<dbReference type="PANTHER" id="PTHR45739:SF12">
    <property type="entry name" value="CHONDROITIN SULFATE PROTEOGLYCAN 4-LIKE ISOFORM X2"/>
    <property type="match status" value="1"/>
</dbReference>
<feature type="signal peptide" evidence="6">
    <location>
        <begin position="1"/>
        <end position="28"/>
    </location>
</feature>
<feature type="non-terminal residue" evidence="8">
    <location>
        <position position="1596"/>
    </location>
</feature>
<feature type="repeat" description="CSPG" evidence="5">
    <location>
        <begin position="555"/>
        <end position="649"/>
    </location>
</feature>
<dbReference type="Pfam" id="PF16184">
    <property type="entry name" value="Cadherin_3"/>
    <property type="match status" value="10"/>
</dbReference>
<feature type="repeat" description="CSPG" evidence="5">
    <location>
        <begin position="1244"/>
        <end position="1343"/>
    </location>
</feature>
<feature type="repeat" description="CSPG" evidence="5">
    <location>
        <begin position="666"/>
        <end position="764"/>
    </location>
</feature>
<keyword evidence="3" id="KW-0325">Glycoprotein</keyword>
<evidence type="ECO:0000256" key="2">
    <source>
        <dbReference type="ARBA" id="ARBA00022737"/>
    </source>
</evidence>
<feature type="repeat" description="CSPG" evidence="5">
    <location>
        <begin position="1361"/>
        <end position="1452"/>
    </location>
</feature>
<gene>
    <name evidence="8" type="ORF">AAFF_G00027270</name>
</gene>
<keyword evidence="2" id="KW-0677">Repeat</keyword>
<dbReference type="CDD" id="cd00110">
    <property type="entry name" value="LamG"/>
    <property type="match status" value="2"/>
</dbReference>
<feature type="repeat" description="CSPG" evidence="5">
    <location>
        <begin position="430"/>
        <end position="525"/>
    </location>
</feature>
<dbReference type="EMBL" id="JAINUG010000112">
    <property type="protein sequence ID" value="KAJ8395844.1"/>
    <property type="molecule type" value="Genomic_DNA"/>
</dbReference>
<sequence>MDVVIKCRMWLLWNGLLLLSLWSGLALGASFYGDGFVQLKTAESSSRNTLHIRFRTSSFNGLLFLAAGQSDYCLVELHSGRLLVRLELGSGERTLRSEKGTPLNDLAWHSVELRHENHDVTLTVDKHSHTNLKMPGPERELSVQNGLFVGGTGGLDKPYLASDLAGFRGCIDEVLFNQHNLLSSLRSYSGYKSVYEVSLGCSPQFLASEDDPISFFSSRAYISLPLWNAQQEGMFECVVHTSAEEGIILYSAARQGDFVAMEIREGLLVAIVGKSGTKTELRSLTFINDLKWHPVKLHFTSKSLELTVDEETVKTSISSRARSLQLKGSLFVGGIDDSTRTEVRKMGLVSVSGKRVRGGSFKGCLKNIKVNTVKMGLPNTVVTKDISVGCEPEKEPEPNPTMPPTVALHVTPTPPVHMSTLPKGLDKKHGQNFLVLKDLVVPEGGRSSLESKHIKVNLEFKKLGIRQSQIVFRIEEQPVHGQLRLDVDQDQEENTFSMLDLWHQRVMYIHGGSEDPHDFFMFSVFSSSKREVPAYLKGNKLHRYNITITPTNDAPELSLPEGNLFVLLEKSKKCLSVDVLKATDIDSNSTSFMFSVLGNLNADAGFLENEENPGQAVTTFSHADLESGRVSYVHTGVRTSRIVLRVSDGDKVSNTVVLRIMAIPLEHRVANNTGLEVTQGDTALITTEQLAVETNAVKQAVEIRYDVTEPPQFGVLQRLHSSGEWKATSVFFQRLLEKERLRYLSTFQEVRMTNATDHFVCKVSIGTMATDEVVFPITVKWIQYKLFRNKMVEVDKVRKVSLSSDYLHAVAKGVKISEDELYFRLLTVPKKGHVLLNNKVLRKNSTFSQKNITDLKVEYELVDRLREDTRDIFTFQVFSRHAHSATYDFRISIKADVNSVMLNNNGLSVMEGESKVITKERLFSETLSTKQMFYTVTDSPKHGKLKRINLSSSTSSNDNITVFTNQDILEERLMYVHDDSETTYDQFTFIASTSQAPPSSMMREENGAVEGTFNISIQLVNDEKPVRIVDKVFHVVRNGQRLLTLEDLCYHDADTDFNNGQLVYTRRGIPMGELVLANDTSHKLYQFHQADLEQKLVLFVHHGVSFGRFVLFVSDGKHYASTLLDVNAQDAYLKVGNNTGLLVQKGQEAMLSSSNFSVLTNLDVRDDVDIIYKLYVHPKHGGLYRNDLLVDTFTQRDLKMGLLVYRHDDSRNLGDFFNFTVKVKEMRLDAGINVKVYLESHQRPPKVIHHNTLLVEEGKPVKITKRQLEVTHEDNLPSEIEFTVKVPPSHGYLRSFAEGEERYHGTEQTPIRTFSQRDVNEGNIQYVQAGADQVNDTFVLDATNGVLEVSDIRILVDIIPRLIPLQVSNFTLKEGSTKALTEEVINVTNQHFAGLDFQYFVSEPPHHGHIEHYRLPGQHITAFTRKQVEQEFIYYIHDNSETVADNFTVIANDTDLRKHSLLQTVFVNVTPVNDEPPVITANRILRVWVGSITEVTADDLNAQDKDSPPEKLEYIVTPPSNGHLALKSAPARHILNFTQAHIDQGQLVLVHSGAMSGGFNFQVNDGVNFAPRQIFSITARALVLSLERNWPLKVFP</sequence>
<comment type="caution">
    <text evidence="4">Lacks conserved residue(s) required for the propagation of feature annotation.</text>
</comment>
<organism evidence="8 9">
    <name type="scientific">Aldrovandia affinis</name>
    <dbReference type="NCBI Taxonomy" id="143900"/>
    <lineage>
        <taxon>Eukaryota</taxon>
        <taxon>Metazoa</taxon>
        <taxon>Chordata</taxon>
        <taxon>Craniata</taxon>
        <taxon>Vertebrata</taxon>
        <taxon>Euteleostomi</taxon>
        <taxon>Actinopterygii</taxon>
        <taxon>Neopterygii</taxon>
        <taxon>Teleostei</taxon>
        <taxon>Notacanthiformes</taxon>
        <taxon>Halosauridae</taxon>
        <taxon>Aldrovandia</taxon>
    </lineage>
</organism>
<feature type="chain" id="PRO_5041976416" description="Laminin G domain-containing protein" evidence="6">
    <location>
        <begin position="29"/>
        <end position="1596"/>
    </location>
</feature>
<feature type="repeat" description="CSPG" evidence="5">
    <location>
        <begin position="1476"/>
        <end position="1566"/>
    </location>
</feature>
<feature type="repeat" description="CSPG" evidence="5">
    <location>
        <begin position="1132"/>
        <end position="1222"/>
    </location>
</feature>
<feature type="domain" description="Laminin G" evidence="7">
    <location>
        <begin position="211"/>
        <end position="390"/>
    </location>
</feature>
<dbReference type="InterPro" id="IPR001791">
    <property type="entry name" value="Laminin_G"/>
</dbReference>
<dbReference type="GO" id="GO:0009653">
    <property type="term" value="P:anatomical structure morphogenesis"/>
    <property type="evidence" value="ECO:0007669"/>
    <property type="project" value="TreeGrafter"/>
</dbReference>
<dbReference type="PROSITE" id="PS50025">
    <property type="entry name" value="LAM_G_DOMAIN"/>
    <property type="match status" value="2"/>
</dbReference>
<evidence type="ECO:0000313" key="9">
    <source>
        <dbReference type="Proteomes" id="UP001221898"/>
    </source>
</evidence>
<proteinExistence type="predicted"/>
<evidence type="ECO:0000256" key="6">
    <source>
        <dbReference type="SAM" id="SignalP"/>
    </source>
</evidence>
<keyword evidence="1 6" id="KW-0732">Signal</keyword>
<feature type="repeat" description="CSPG" evidence="5">
    <location>
        <begin position="898"/>
        <end position="992"/>
    </location>
</feature>
<evidence type="ECO:0000256" key="4">
    <source>
        <dbReference type="PROSITE-ProRule" id="PRU00122"/>
    </source>
</evidence>
<dbReference type="Pfam" id="PF02210">
    <property type="entry name" value="Laminin_G_2"/>
    <property type="match status" value="2"/>
</dbReference>
<feature type="domain" description="Laminin G" evidence="7">
    <location>
        <begin position="26"/>
        <end position="201"/>
    </location>
</feature>
<dbReference type="SMART" id="SM00282">
    <property type="entry name" value="LamG"/>
    <property type="match status" value="2"/>
</dbReference>
<keyword evidence="9" id="KW-1185">Reference proteome</keyword>
<dbReference type="InterPro" id="IPR013320">
    <property type="entry name" value="ConA-like_dom_sf"/>
</dbReference>
<evidence type="ECO:0000259" key="7">
    <source>
        <dbReference type="PROSITE" id="PS50025"/>
    </source>
</evidence>
<evidence type="ECO:0000256" key="1">
    <source>
        <dbReference type="ARBA" id="ARBA00022729"/>
    </source>
</evidence>
<dbReference type="InterPro" id="IPR051561">
    <property type="entry name" value="FRAS1_ECM"/>
</dbReference>
<dbReference type="Gene3D" id="2.60.120.200">
    <property type="match status" value="2"/>
</dbReference>
<name>A0AAD7S4N1_9TELE</name>
<accession>A0AAD7S4N1</accession>
<dbReference type="SUPFAM" id="SSF49899">
    <property type="entry name" value="Concanavalin A-like lectins/glucanases"/>
    <property type="match status" value="2"/>
</dbReference>
<dbReference type="PROSITE" id="PS51854">
    <property type="entry name" value="CSPG"/>
    <property type="match status" value="8"/>
</dbReference>
<evidence type="ECO:0000256" key="3">
    <source>
        <dbReference type="ARBA" id="ARBA00023180"/>
    </source>
</evidence>
<dbReference type="PANTHER" id="PTHR45739">
    <property type="entry name" value="MATRIX PROTEIN, PUTATIVE-RELATED"/>
    <property type="match status" value="1"/>
</dbReference>
<evidence type="ECO:0000256" key="5">
    <source>
        <dbReference type="PROSITE-ProRule" id="PRU01201"/>
    </source>
</evidence>
<protein>
    <recommendedName>
        <fullName evidence="7">Laminin G domain-containing protein</fullName>
    </recommendedName>
</protein>